<evidence type="ECO:0000313" key="2">
    <source>
        <dbReference type="Proteomes" id="UP000288805"/>
    </source>
</evidence>
<accession>A0A438ENG0</accession>
<proteinExistence type="predicted"/>
<dbReference type="AlphaFoldDB" id="A0A438ENG0"/>
<organism evidence="1 2">
    <name type="scientific">Vitis vinifera</name>
    <name type="common">Grape</name>
    <dbReference type="NCBI Taxonomy" id="29760"/>
    <lineage>
        <taxon>Eukaryota</taxon>
        <taxon>Viridiplantae</taxon>
        <taxon>Streptophyta</taxon>
        <taxon>Embryophyta</taxon>
        <taxon>Tracheophyta</taxon>
        <taxon>Spermatophyta</taxon>
        <taxon>Magnoliopsida</taxon>
        <taxon>eudicotyledons</taxon>
        <taxon>Gunneridae</taxon>
        <taxon>Pentapetalae</taxon>
        <taxon>rosids</taxon>
        <taxon>Vitales</taxon>
        <taxon>Vitaceae</taxon>
        <taxon>Viteae</taxon>
        <taxon>Vitis</taxon>
    </lineage>
</organism>
<name>A0A438ENG0_VITVI</name>
<dbReference type="Proteomes" id="UP000288805">
    <property type="component" value="Unassembled WGS sequence"/>
</dbReference>
<sequence length="168" mass="19137">MVLNQVGLDDFYSRFQFTDNNSVVLAAVATEERLLRRDSLPNSPWAPRRAEGGCISGSIPLPSRGFLHHRAGYLRGRWNDCEWFLSHHLKEELSQLSGIISFSLDCYIFLDEFLKLCSGVSQGMAPLWLVLIHSRLEASSSLGLISLSRVIVYEKDFCFLHSIRHHFP</sequence>
<gene>
    <name evidence="1" type="ORF">CK203_073207</name>
</gene>
<protein>
    <submittedName>
        <fullName evidence="1">Uncharacterized protein</fullName>
    </submittedName>
</protein>
<comment type="caution">
    <text evidence="1">The sequence shown here is derived from an EMBL/GenBank/DDBJ whole genome shotgun (WGS) entry which is preliminary data.</text>
</comment>
<evidence type="ECO:0000313" key="1">
    <source>
        <dbReference type="EMBL" id="RVW49276.1"/>
    </source>
</evidence>
<dbReference type="EMBL" id="QGNW01001229">
    <property type="protein sequence ID" value="RVW49276.1"/>
    <property type="molecule type" value="Genomic_DNA"/>
</dbReference>
<reference evidence="1 2" key="1">
    <citation type="journal article" date="2018" name="PLoS Genet.">
        <title>Population sequencing reveals clonal diversity and ancestral inbreeding in the grapevine cultivar Chardonnay.</title>
        <authorList>
            <person name="Roach M.J."/>
            <person name="Johnson D.L."/>
            <person name="Bohlmann J."/>
            <person name="van Vuuren H.J."/>
            <person name="Jones S.J."/>
            <person name="Pretorius I.S."/>
            <person name="Schmidt S.A."/>
            <person name="Borneman A.R."/>
        </authorList>
    </citation>
    <scope>NUCLEOTIDE SEQUENCE [LARGE SCALE GENOMIC DNA]</scope>
    <source>
        <strain evidence="2">cv. Chardonnay</strain>
        <tissue evidence="1">Leaf</tissue>
    </source>
</reference>